<organism evidence="1 3">
    <name type="scientific">Yarrowia lipolytica</name>
    <name type="common">Candida lipolytica</name>
    <dbReference type="NCBI Taxonomy" id="4952"/>
    <lineage>
        <taxon>Eukaryota</taxon>
        <taxon>Fungi</taxon>
        <taxon>Dikarya</taxon>
        <taxon>Ascomycota</taxon>
        <taxon>Saccharomycotina</taxon>
        <taxon>Dipodascomycetes</taxon>
        <taxon>Dipodascales</taxon>
        <taxon>Dipodascales incertae sedis</taxon>
        <taxon>Yarrowia</taxon>
    </lineage>
</organism>
<dbReference type="OrthoDB" id="4085471at2759"/>
<reference evidence="2 4" key="2">
    <citation type="submission" date="2018-07" db="EMBL/GenBank/DDBJ databases">
        <title>Draft Genome Assemblies for Five Robust Yarrowia lipolytica Strains Exhibiting High Lipid Production and Pentose Sugar Utilization and Sugar Alcohol Secretion from Undetoxified Lignocellulosic Biomass Hydrolysates.</title>
        <authorList>
            <consortium name="DOE Joint Genome Institute"/>
            <person name="Walker C."/>
            <person name="Ryu S."/>
            <person name="Na H."/>
            <person name="Zane M."/>
            <person name="LaButti K."/>
            <person name="Lipzen A."/>
            <person name="Haridas S."/>
            <person name="Barry K."/>
            <person name="Grigoriev I.V."/>
            <person name="Quarterman J."/>
            <person name="Slininger P."/>
            <person name="Dien B."/>
            <person name="Trinh C.T."/>
        </authorList>
    </citation>
    <scope>NUCLEOTIDE SEQUENCE [LARGE SCALE GENOMIC DNA]</scope>
    <source>
        <strain evidence="2 4">YB392</strain>
    </source>
</reference>
<evidence type="ECO:0000313" key="2">
    <source>
        <dbReference type="EMBL" id="RDW28503.1"/>
    </source>
</evidence>
<name>A0A1D8N769_YARLL</name>
<proteinExistence type="predicted"/>
<dbReference type="KEGG" id="yli:2907400"/>
<dbReference type="VEuPathDB" id="FungiDB:YALI1_B13122g"/>
<reference evidence="1 3" key="1">
    <citation type="journal article" date="2016" name="PLoS ONE">
        <title>Sequence Assembly of Yarrowia lipolytica Strain W29/CLIB89 Shows Transposable Element Diversity.</title>
        <authorList>
            <person name="Magnan C."/>
            <person name="Yu J."/>
            <person name="Chang I."/>
            <person name="Jahn E."/>
            <person name="Kanomata Y."/>
            <person name="Wu J."/>
            <person name="Zeller M."/>
            <person name="Oakes M."/>
            <person name="Baldi P."/>
            <person name="Sandmeyer S."/>
        </authorList>
    </citation>
    <scope>NUCLEOTIDE SEQUENCE [LARGE SCALE GENOMIC DNA]</scope>
    <source>
        <strain evidence="1">CLIB89</strain>
        <strain evidence="3">CLIB89(W29)</strain>
    </source>
</reference>
<dbReference type="EMBL" id="CP017554">
    <property type="protein sequence ID" value="AOW01475.1"/>
    <property type="molecule type" value="Genomic_DNA"/>
</dbReference>
<dbReference type="GeneID" id="2907400"/>
<dbReference type="EMBL" id="KZ858952">
    <property type="protein sequence ID" value="RDW28503.1"/>
    <property type="molecule type" value="Genomic_DNA"/>
</dbReference>
<dbReference type="VEuPathDB" id="FungiDB:YALI0_B09757g"/>
<gene>
    <name evidence="2" type="ORF">B0I71DRAFT_127441</name>
    <name evidence="1" type="ORF">YALI1_B13122g</name>
</gene>
<dbReference type="RefSeq" id="XP_500692.2">
    <property type="nucleotide sequence ID" value="XM_500692.2"/>
</dbReference>
<dbReference type="AlphaFoldDB" id="A0A1D8N769"/>
<sequence>MSQTTSVTRLARLVAGKTTGDRRDIFRDSVRVFGVVQSHEFDTLRLKEVPELHALMKAQKLRQGIEDKRPEAVVTLSMAKSGLHEHLMEGTMIMVYIVIPRHMVVDNEEDYGLPPSYVNIDVVAVNVLSQMGISPQQADVMLKLVRQEALRLGQES</sequence>
<protein>
    <submittedName>
        <fullName evidence="1">Uncharacterized protein</fullName>
    </submittedName>
</protein>
<evidence type="ECO:0000313" key="3">
    <source>
        <dbReference type="Proteomes" id="UP000182444"/>
    </source>
</evidence>
<accession>A0A1D8N769</accession>
<evidence type="ECO:0000313" key="1">
    <source>
        <dbReference type="EMBL" id="AOW01475.1"/>
    </source>
</evidence>
<evidence type="ECO:0000313" key="4">
    <source>
        <dbReference type="Proteomes" id="UP000256601"/>
    </source>
</evidence>
<dbReference type="Proteomes" id="UP000256601">
    <property type="component" value="Unassembled WGS sequence"/>
</dbReference>
<dbReference type="Proteomes" id="UP000182444">
    <property type="component" value="Chromosome 1B"/>
</dbReference>